<name>A0ABV9UGN3_9ACTN</name>
<dbReference type="Proteomes" id="UP001595834">
    <property type="component" value="Unassembled WGS sequence"/>
</dbReference>
<proteinExistence type="predicted"/>
<protein>
    <submittedName>
        <fullName evidence="1">Uncharacterized protein</fullName>
    </submittedName>
</protein>
<sequence>MTKVLDGSYARYLRALQTVTSHKSRCSGCRTGQRCVTGAQLEAQAIRNHGIYHRELQRLKCCH</sequence>
<dbReference type="EMBL" id="JBHSIZ010000005">
    <property type="protein sequence ID" value="MFC4955588.1"/>
    <property type="molecule type" value="Genomic_DNA"/>
</dbReference>
<accession>A0ABV9UGN3</accession>
<evidence type="ECO:0000313" key="1">
    <source>
        <dbReference type="EMBL" id="MFC4955588.1"/>
    </source>
</evidence>
<gene>
    <name evidence="1" type="ORF">ACFPFX_04670</name>
</gene>
<comment type="caution">
    <text evidence="1">The sequence shown here is derived from an EMBL/GenBank/DDBJ whole genome shotgun (WGS) entry which is preliminary data.</text>
</comment>
<dbReference type="RefSeq" id="WP_344370417.1">
    <property type="nucleotide sequence ID" value="NZ_BAAASQ010000001.1"/>
</dbReference>
<reference evidence="2" key="1">
    <citation type="journal article" date="2019" name="Int. J. Syst. Evol. Microbiol.">
        <title>The Global Catalogue of Microorganisms (GCM) 10K type strain sequencing project: providing services to taxonomists for standard genome sequencing and annotation.</title>
        <authorList>
            <consortium name="The Broad Institute Genomics Platform"/>
            <consortium name="The Broad Institute Genome Sequencing Center for Infectious Disease"/>
            <person name="Wu L."/>
            <person name="Ma J."/>
        </authorList>
    </citation>
    <scope>NUCLEOTIDE SEQUENCE [LARGE SCALE GENOMIC DNA]</scope>
    <source>
        <strain evidence="2">CCM 7224</strain>
    </source>
</reference>
<organism evidence="1 2">
    <name type="scientific">Streptomyces mauvecolor</name>
    <dbReference type="NCBI Taxonomy" id="58345"/>
    <lineage>
        <taxon>Bacteria</taxon>
        <taxon>Bacillati</taxon>
        <taxon>Actinomycetota</taxon>
        <taxon>Actinomycetes</taxon>
        <taxon>Kitasatosporales</taxon>
        <taxon>Streptomycetaceae</taxon>
        <taxon>Streptomyces</taxon>
    </lineage>
</organism>
<evidence type="ECO:0000313" key="2">
    <source>
        <dbReference type="Proteomes" id="UP001595834"/>
    </source>
</evidence>
<keyword evidence="2" id="KW-1185">Reference proteome</keyword>